<reference evidence="2 3" key="1">
    <citation type="submission" date="2020-04" db="EMBL/GenBank/DDBJ databases">
        <authorList>
            <person name="Alioto T."/>
            <person name="Alioto T."/>
            <person name="Gomez Garrido J."/>
        </authorList>
    </citation>
    <scope>NUCLEOTIDE SEQUENCE [LARGE SCALE GENOMIC DNA]</scope>
</reference>
<feature type="compositionally biased region" description="Basic residues" evidence="1">
    <location>
        <begin position="77"/>
        <end position="89"/>
    </location>
</feature>
<evidence type="ECO:0000256" key="1">
    <source>
        <dbReference type="SAM" id="MobiDB-lite"/>
    </source>
</evidence>
<protein>
    <submittedName>
        <fullName evidence="2">Uncharacterized protein</fullName>
    </submittedName>
</protein>
<feature type="region of interest" description="Disordered" evidence="1">
    <location>
        <begin position="55"/>
        <end position="89"/>
    </location>
</feature>
<gene>
    <name evidence="2" type="ORF">CLODIP_2_CD14544</name>
</gene>
<accession>A0A8S1DRA5</accession>
<dbReference type="AlphaFoldDB" id="A0A8S1DRA5"/>
<evidence type="ECO:0000313" key="3">
    <source>
        <dbReference type="Proteomes" id="UP000494165"/>
    </source>
</evidence>
<dbReference type="Proteomes" id="UP000494165">
    <property type="component" value="Unassembled WGS sequence"/>
</dbReference>
<dbReference type="EMBL" id="CADEPI010000479">
    <property type="protein sequence ID" value="CAB3386388.1"/>
    <property type="molecule type" value="Genomic_DNA"/>
</dbReference>
<proteinExistence type="predicted"/>
<name>A0A8S1DRA5_9INSE</name>
<organism evidence="2 3">
    <name type="scientific">Cloeon dipterum</name>
    <dbReference type="NCBI Taxonomy" id="197152"/>
    <lineage>
        <taxon>Eukaryota</taxon>
        <taxon>Metazoa</taxon>
        <taxon>Ecdysozoa</taxon>
        <taxon>Arthropoda</taxon>
        <taxon>Hexapoda</taxon>
        <taxon>Insecta</taxon>
        <taxon>Pterygota</taxon>
        <taxon>Palaeoptera</taxon>
        <taxon>Ephemeroptera</taxon>
        <taxon>Pisciforma</taxon>
        <taxon>Baetidae</taxon>
        <taxon>Cloeon</taxon>
    </lineage>
</organism>
<evidence type="ECO:0000313" key="2">
    <source>
        <dbReference type="EMBL" id="CAB3386388.1"/>
    </source>
</evidence>
<sequence length="89" mass="10268">MAFLQPFRHVPDEITSFLQCERVGTEFHSSTETTVNSIIYVLPSGVRRHCVRELRKHQQASGKGCPRKSDSLASIERHRKTNFSQAKRR</sequence>
<keyword evidence="3" id="KW-1185">Reference proteome</keyword>
<comment type="caution">
    <text evidence="2">The sequence shown here is derived from an EMBL/GenBank/DDBJ whole genome shotgun (WGS) entry which is preliminary data.</text>
</comment>